<evidence type="ECO:0000313" key="1">
    <source>
        <dbReference type="EMBL" id="GEM38534.1"/>
    </source>
</evidence>
<reference evidence="1 2" key="1">
    <citation type="submission" date="2019-07" db="EMBL/GenBank/DDBJ databases">
        <title>Whole genome shotgun sequence of Nocardia ninae NBRC 108245.</title>
        <authorList>
            <person name="Hosoyama A."/>
            <person name="Uohara A."/>
            <person name="Ohji S."/>
            <person name="Ichikawa N."/>
        </authorList>
    </citation>
    <scope>NUCLEOTIDE SEQUENCE [LARGE SCALE GENOMIC DNA]</scope>
    <source>
        <strain evidence="1 2">NBRC 108245</strain>
    </source>
</reference>
<dbReference type="EMBL" id="BJXA01000016">
    <property type="protein sequence ID" value="GEM38534.1"/>
    <property type="molecule type" value="Genomic_DNA"/>
</dbReference>
<sequence>MILLFHPHPRSWYVEDVELVAAVPVLGYGFRATLHCRHCDRVRTGVYLWPLLILRLGLMGIRDPAYQGKALELSEQMADDINASLI</sequence>
<name>A0A511MCY7_9NOCA</name>
<protein>
    <submittedName>
        <fullName evidence="1">Uncharacterized protein</fullName>
    </submittedName>
</protein>
<proteinExistence type="predicted"/>
<dbReference type="AlphaFoldDB" id="A0A511MCY7"/>
<gene>
    <name evidence="1" type="ORF">NN4_30530</name>
</gene>
<comment type="caution">
    <text evidence="1">The sequence shown here is derived from an EMBL/GenBank/DDBJ whole genome shotgun (WGS) entry which is preliminary data.</text>
</comment>
<keyword evidence="2" id="KW-1185">Reference proteome</keyword>
<evidence type="ECO:0000313" key="2">
    <source>
        <dbReference type="Proteomes" id="UP000321424"/>
    </source>
</evidence>
<accession>A0A511MCY7</accession>
<dbReference type="RefSeq" id="WP_147130878.1">
    <property type="nucleotide sequence ID" value="NZ_BJXA01000016.1"/>
</dbReference>
<organism evidence="1 2">
    <name type="scientific">Nocardia ninae NBRC 108245</name>
    <dbReference type="NCBI Taxonomy" id="1210091"/>
    <lineage>
        <taxon>Bacteria</taxon>
        <taxon>Bacillati</taxon>
        <taxon>Actinomycetota</taxon>
        <taxon>Actinomycetes</taxon>
        <taxon>Mycobacteriales</taxon>
        <taxon>Nocardiaceae</taxon>
        <taxon>Nocardia</taxon>
    </lineage>
</organism>
<dbReference type="Proteomes" id="UP000321424">
    <property type="component" value="Unassembled WGS sequence"/>
</dbReference>